<keyword evidence="3 7" id="KW-0812">Transmembrane</keyword>
<comment type="subcellular location">
    <subcellularLocation>
        <location evidence="1">Membrane</location>
    </subcellularLocation>
</comment>
<name>A0AAE0YFD7_9GAST</name>
<evidence type="ECO:0000256" key="2">
    <source>
        <dbReference type="ARBA" id="ARBA00006843"/>
    </source>
</evidence>
<evidence type="ECO:0000256" key="7">
    <source>
        <dbReference type="SAM" id="Phobius"/>
    </source>
</evidence>
<reference evidence="8" key="1">
    <citation type="journal article" date="2023" name="G3 (Bethesda)">
        <title>A reference genome for the long-term kleptoplast-retaining sea slug Elysia crispata morphotype clarki.</title>
        <authorList>
            <person name="Eastman K.E."/>
            <person name="Pendleton A.L."/>
            <person name="Shaikh M.A."/>
            <person name="Suttiyut T."/>
            <person name="Ogas R."/>
            <person name="Tomko P."/>
            <person name="Gavelis G."/>
            <person name="Widhalm J.R."/>
            <person name="Wisecaver J.H."/>
        </authorList>
    </citation>
    <scope>NUCLEOTIDE SEQUENCE</scope>
    <source>
        <strain evidence="8">ECLA1</strain>
    </source>
</reference>
<evidence type="ECO:0000313" key="8">
    <source>
        <dbReference type="EMBL" id="KAK3743656.1"/>
    </source>
</evidence>
<dbReference type="PANTHER" id="PTHR14948">
    <property type="entry name" value="NG5"/>
    <property type="match status" value="1"/>
</dbReference>
<protein>
    <submittedName>
        <fullName evidence="8">Uncharacterized protein</fullName>
    </submittedName>
</protein>
<accession>A0AAE0YFD7</accession>
<comment type="similarity">
    <text evidence="2">Belongs to the CD225/Dispanin family.</text>
</comment>
<dbReference type="Proteomes" id="UP001283361">
    <property type="component" value="Unassembled WGS sequence"/>
</dbReference>
<dbReference type="EMBL" id="JAWDGP010006299">
    <property type="protein sequence ID" value="KAK3743656.1"/>
    <property type="molecule type" value="Genomic_DNA"/>
</dbReference>
<proteinExistence type="inferred from homology"/>
<gene>
    <name evidence="8" type="ORF">RRG08_030778</name>
</gene>
<organism evidence="8 9">
    <name type="scientific">Elysia crispata</name>
    <name type="common">lettuce slug</name>
    <dbReference type="NCBI Taxonomy" id="231223"/>
    <lineage>
        <taxon>Eukaryota</taxon>
        <taxon>Metazoa</taxon>
        <taxon>Spiralia</taxon>
        <taxon>Lophotrochozoa</taxon>
        <taxon>Mollusca</taxon>
        <taxon>Gastropoda</taxon>
        <taxon>Heterobranchia</taxon>
        <taxon>Euthyneura</taxon>
        <taxon>Panpulmonata</taxon>
        <taxon>Sacoglossa</taxon>
        <taxon>Placobranchoidea</taxon>
        <taxon>Plakobranchidae</taxon>
        <taxon>Elysia</taxon>
    </lineage>
</organism>
<dbReference type="GO" id="GO:0016020">
    <property type="term" value="C:membrane"/>
    <property type="evidence" value="ECO:0007669"/>
    <property type="project" value="UniProtKB-SubCell"/>
</dbReference>
<feature type="transmembrane region" description="Helical" evidence="7">
    <location>
        <begin position="72"/>
        <end position="91"/>
    </location>
</feature>
<evidence type="ECO:0000256" key="4">
    <source>
        <dbReference type="ARBA" id="ARBA00022989"/>
    </source>
</evidence>
<keyword evidence="5 7" id="KW-0472">Membrane</keyword>
<sequence>MTSKTSPPEFGKNPQSYPAENPPPYPTQSATPYANFSQQYTQPTVTVYSNASHYGSMPASSSWRNDNVEDNMVISIVSIFFCCILGVVATVKSMESREAARRGDITKAQVSSRTAKGCAIAAIILEEKSSNGRQDNSITAFKAPRMPERLGKAPDVVGITHLSLTDRIVVNTRSAEIGQQLFGIVDS</sequence>
<dbReference type="AlphaFoldDB" id="A0AAE0YFD7"/>
<feature type="region of interest" description="Disordered" evidence="6">
    <location>
        <begin position="1"/>
        <end position="32"/>
    </location>
</feature>
<evidence type="ECO:0000256" key="3">
    <source>
        <dbReference type="ARBA" id="ARBA00022692"/>
    </source>
</evidence>
<evidence type="ECO:0000256" key="6">
    <source>
        <dbReference type="SAM" id="MobiDB-lite"/>
    </source>
</evidence>
<keyword evidence="9" id="KW-1185">Reference proteome</keyword>
<keyword evidence="4 7" id="KW-1133">Transmembrane helix</keyword>
<dbReference type="InterPro" id="IPR051423">
    <property type="entry name" value="CD225/Dispanin"/>
</dbReference>
<dbReference type="Pfam" id="PF04505">
    <property type="entry name" value="CD225"/>
    <property type="match status" value="1"/>
</dbReference>
<evidence type="ECO:0000313" key="9">
    <source>
        <dbReference type="Proteomes" id="UP001283361"/>
    </source>
</evidence>
<dbReference type="PANTHER" id="PTHR14948:SF25">
    <property type="entry name" value="DUF4190 DOMAIN-CONTAINING PROTEIN"/>
    <property type="match status" value="1"/>
</dbReference>
<evidence type="ECO:0000256" key="5">
    <source>
        <dbReference type="ARBA" id="ARBA00023136"/>
    </source>
</evidence>
<comment type="caution">
    <text evidence="8">The sequence shown here is derived from an EMBL/GenBank/DDBJ whole genome shotgun (WGS) entry which is preliminary data.</text>
</comment>
<dbReference type="InterPro" id="IPR007593">
    <property type="entry name" value="CD225/Dispanin_fam"/>
</dbReference>
<evidence type="ECO:0000256" key="1">
    <source>
        <dbReference type="ARBA" id="ARBA00004370"/>
    </source>
</evidence>